<feature type="signal peptide" evidence="1">
    <location>
        <begin position="1"/>
        <end position="21"/>
    </location>
</feature>
<accession>A0A939EI08</accession>
<dbReference type="SUPFAM" id="SSF53807">
    <property type="entry name" value="Helical backbone' metal receptor"/>
    <property type="match status" value="1"/>
</dbReference>
<dbReference type="AlphaFoldDB" id="A0A939EI08"/>
<sequence>MIFYKPSKLLGLAAATALSVAALVTPGETLFAEDDGTTSASRIVSVGGSVTEIVFALGEQDRLIARDTTSIYPETANALPDVGYMRALSPEGVMSVDPDLILLLDGSGPPETVGLLEKSGIPVRNIPDEFTARGIVEKVRAVGAALGVEDKAGDLVQKLEADLEAAHAEASGQSEGLRVLFVLSTRGGSIMASGSDTAADGILELAGAQNAIDGFSGYKQLTDEAILSAAPDVVLMMDRVGDHVAGGDELFNHPALARTPAGENKRLIRMPGQYLLGFGPRTADAIRDLAARLADIRS</sequence>
<protein>
    <submittedName>
        <fullName evidence="3">ABC transporter substrate-binding protein</fullName>
    </submittedName>
</protein>
<dbReference type="EMBL" id="JAEKJZ010000003">
    <property type="protein sequence ID" value="MBN9671934.1"/>
    <property type="molecule type" value="Genomic_DNA"/>
</dbReference>
<evidence type="ECO:0000313" key="3">
    <source>
        <dbReference type="EMBL" id="MBN9671934.1"/>
    </source>
</evidence>
<feature type="domain" description="Fe/B12 periplasmic-binding" evidence="2">
    <location>
        <begin position="42"/>
        <end position="297"/>
    </location>
</feature>
<feature type="chain" id="PRO_5036852010" evidence="1">
    <location>
        <begin position="22"/>
        <end position="298"/>
    </location>
</feature>
<organism evidence="3 4">
    <name type="scientific">Roseibium aggregatum</name>
    <dbReference type="NCBI Taxonomy" id="187304"/>
    <lineage>
        <taxon>Bacteria</taxon>
        <taxon>Pseudomonadati</taxon>
        <taxon>Pseudomonadota</taxon>
        <taxon>Alphaproteobacteria</taxon>
        <taxon>Hyphomicrobiales</taxon>
        <taxon>Stappiaceae</taxon>
        <taxon>Roseibium</taxon>
    </lineage>
</organism>
<dbReference type="InterPro" id="IPR050902">
    <property type="entry name" value="ABC_Transporter_SBP"/>
</dbReference>
<dbReference type="Pfam" id="PF01497">
    <property type="entry name" value="Peripla_BP_2"/>
    <property type="match status" value="1"/>
</dbReference>
<dbReference type="CDD" id="cd01149">
    <property type="entry name" value="HutB"/>
    <property type="match status" value="1"/>
</dbReference>
<dbReference type="Gene3D" id="3.40.50.1980">
    <property type="entry name" value="Nitrogenase molybdenum iron protein domain"/>
    <property type="match status" value="2"/>
</dbReference>
<dbReference type="PROSITE" id="PS50983">
    <property type="entry name" value="FE_B12_PBP"/>
    <property type="match status" value="1"/>
</dbReference>
<keyword evidence="1" id="KW-0732">Signal</keyword>
<name>A0A939EI08_9HYPH</name>
<evidence type="ECO:0000313" key="4">
    <source>
        <dbReference type="Proteomes" id="UP000664096"/>
    </source>
</evidence>
<gene>
    <name evidence="3" type="ORF">JF539_16405</name>
</gene>
<evidence type="ECO:0000259" key="2">
    <source>
        <dbReference type="PROSITE" id="PS50983"/>
    </source>
</evidence>
<dbReference type="InterPro" id="IPR002491">
    <property type="entry name" value="ABC_transptr_periplasmic_BD"/>
</dbReference>
<reference evidence="3" key="1">
    <citation type="submission" date="2020-12" db="EMBL/GenBank/DDBJ databases">
        <title>Oil enriched cultivation method for isolating marine PHA-producing bacteria.</title>
        <authorList>
            <person name="Zheng W."/>
            <person name="Yu S."/>
            <person name="Huang Y."/>
        </authorList>
    </citation>
    <scope>NUCLEOTIDE SEQUENCE</scope>
    <source>
        <strain evidence="3">SY-2-12</strain>
    </source>
</reference>
<dbReference type="PANTHER" id="PTHR30535:SF4">
    <property type="entry name" value="HEMIN-BINDING PERIPLASMIC PROTEIN HMUT"/>
    <property type="match status" value="1"/>
</dbReference>
<comment type="caution">
    <text evidence="3">The sequence shown here is derived from an EMBL/GenBank/DDBJ whole genome shotgun (WGS) entry which is preliminary data.</text>
</comment>
<dbReference type="Proteomes" id="UP000664096">
    <property type="component" value="Unassembled WGS sequence"/>
</dbReference>
<proteinExistence type="predicted"/>
<dbReference type="RefSeq" id="WP_207141780.1">
    <property type="nucleotide sequence ID" value="NZ_JAEKJZ010000003.1"/>
</dbReference>
<evidence type="ECO:0000256" key="1">
    <source>
        <dbReference type="SAM" id="SignalP"/>
    </source>
</evidence>
<dbReference type="PANTHER" id="PTHR30535">
    <property type="entry name" value="VITAMIN B12-BINDING PROTEIN"/>
    <property type="match status" value="1"/>
</dbReference>